<organism evidence="1 2">
    <name type="scientific">Ruminococcus albus</name>
    <dbReference type="NCBI Taxonomy" id="1264"/>
    <lineage>
        <taxon>Bacteria</taxon>
        <taxon>Bacillati</taxon>
        <taxon>Bacillota</taxon>
        <taxon>Clostridia</taxon>
        <taxon>Eubacteriales</taxon>
        <taxon>Oscillospiraceae</taxon>
        <taxon>Ruminococcus</taxon>
    </lineage>
</organism>
<dbReference type="InterPro" id="IPR037883">
    <property type="entry name" value="Knr4/Smi1-like_sf"/>
</dbReference>
<evidence type="ECO:0000313" key="2">
    <source>
        <dbReference type="Proteomes" id="UP000186015"/>
    </source>
</evidence>
<evidence type="ECO:0000313" key="1">
    <source>
        <dbReference type="EMBL" id="SEK87998.1"/>
    </source>
</evidence>
<sequence>MKEALVNYSKRVIANSAYNSPRKFEGVVPELVTEIQKNILVPRTTQTNLEPFRERFGFELPDDIKDYINLFWHPHIAGAYDCFKQDEEGGYYKFDEGPIIFSVMKHIGETDDDVLFQKYGVYDLTSELYEEYEECSEVKEYISIGWTGYAAHAVLYKIATGEIYLESWREDRVADDRPIASSLSELINKIYFPRINR</sequence>
<dbReference type="RefSeq" id="WP_074833031.1">
    <property type="nucleotide sequence ID" value="NZ_FOAT01000007.1"/>
</dbReference>
<dbReference type="Gene3D" id="3.40.1580.10">
    <property type="entry name" value="SMI1/KNR4-like"/>
    <property type="match status" value="1"/>
</dbReference>
<dbReference type="EMBL" id="FOAT01000007">
    <property type="protein sequence ID" value="SEK87998.1"/>
    <property type="molecule type" value="Genomic_DNA"/>
</dbReference>
<proteinExistence type="predicted"/>
<dbReference type="AlphaFoldDB" id="A0A1H7KML4"/>
<name>A0A1H7KML4_RUMAL</name>
<accession>A0A1H7KML4</accession>
<gene>
    <name evidence="1" type="ORF">SAMN05216469_10726</name>
</gene>
<reference evidence="1 2" key="1">
    <citation type="submission" date="2016-10" db="EMBL/GenBank/DDBJ databases">
        <authorList>
            <person name="de Groot N.N."/>
        </authorList>
    </citation>
    <scope>NUCLEOTIDE SEQUENCE [LARGE SCALE GENOMIC DNA]</scope>
    <source>
        <strain evidence="1 2">KH2T6</strain>
    </source>
</reference>
<dbReference type="Proteomes" id="UP000186015">
    <property type="component" value="Unassembled WGS sequence"/>
</dbReference>
<evidence type="ECO:0008006" key="3">
    <source>
        <dbReference type="Google" id="ProtNLM"/>
    </source>
</evidence>
<protein>
    <recommendedName>
        <fullName evidence="3">SMI1 / KNR4 family (SUKH-1)</fullName>
    </recommendedName>
</protein>
<dbReference type="OrthoDB" id="1821317at2"/>